<feature type="transmembrane region" description="Helical" evidence="1">
    <location>
        <begin position="98"/>
        <end position="117"/>
    </location>
</feature>
<organism evidence="2 3">
    <name type="scientific">Ralstonia pickettii</name>
    <name type="common">Burkholderia pickettii</name>
    <dbReference type="NCBI Taxonomy" id="329"/>
    <lineage>
        <taxon>Bacteria</taxon>
        <taxon>Pseudomonadati</taxon>
        <taxon>Pseudomonadota</taxon>
        <taxon>Betaproteobacteria</taxon>
        <taxon>Burkholderiales</taxon>
        <taxon>Burkholderiaceae</taxon>
        <taxon>Ralstonia</taxon>
    </lineage>
</organism>
<sequence length="150" mass="15899">MSTHSTVRGLAALLGIGGLVPFVVLSGLCLGDPSSRVEYQRSLLVYATTIASFVGAVHWGIALRTATVTRLHAVQLAWSVVPSLASWVVAVSSEVPTALVRMAIVLGFCWLMDAVFVRRAAIPAWYFRLRSVLTVVAAASLAFSGIASAR</sequence>
<feature type="transmembrane region" description="Helical" evidence="1">
    <location>
        <begin position="12"/>
        <end position="31"/>
    </location>
</feature>
<keyword evidence="1" id="KW-0812">Transmembrane</keyword>
<dbReference type="InterPro" id="IPR021836">
    <property type="entry name" value="DUF3429"/>
</dbReference>
<dbReference type="Proteomes" id="UP000234456">
    <property type="component" value="Unassembled WGS sequence"/>
</dbReference>
<feature type="transmembrane region" description="Helical" evidence="1">
    <location>
        <begin position="73"/>
        <end position="91"/>
    </location>
</feature>
<dbReference type="AlphaFoldDB" id="A0A2N4TLS4"/>
<feature type="transmembrane region" description="Helical" evidence="1">
    <location>
        <begin position="43"/>
        <end position="61"/>
    </location>
</feature>
<evidence type="ECO:0000313" key="3">
    <source>
        <dbReference type="Proteomes" id="UP000234456"/>
    </source>
</evidence>
<evidence type="ECO:0000313" key="2">
    <source>
        <dbReference type="EMBL" id="PLC40629.1"/>
    </source>
</evidence>
<accession>A0A2N4TLS4</accession>
<dbReference type="OrthoDB" id="8591832at2"/>
<dbReference type="PANTHER" id="PTHR15887:SF1">
    <property type="entry name" value="TRANSMEMBRANE PROTEIN 69"/>
    <property type="match status" value="1"/>
</dbReference>
<evidence type="ECO:0000256" key="1">
    <source>
        <dbReference type="SAM" id="Phobius"/>
    </source>
</evidence>
<dbReference type="Pfam" id="PF11911">
    <property type="entry name" value="DUF3429"/>
    <property type="match status" value="1"/>
</dbReference>
<dbReference type="PANTHER" id="PTHR15887">
    <property type="entry name" value="TRANSMEMBRANE PROTEIN 69"/>
    <property type="match status" value="1"/>
</dbReference>
<comment type="caution">
    <text evidence="2">The sequence shown here is derived from an EMBL/GenBank/DDBJ whole genome shotgun (WGS) entry which is preliminary data.</text>
</comment>
<dbReference type="RefSeq" id="WP_102066936.1">
    <property type="nucleotide sequence ID" value="NZ_PKQE01000005.1"/>
</dbReference>
<proteinExistence type="predicted"/>
<keyword evidence="1" id="KW-1133">Transmembrane helix</keyword>
<dbReference type="EMBL" id="PKQE01000005">
    <property type="protein sequence ID" value="PLC40629.1"/>
    <property type="molecule type" value="Genomic_DNA"/>
</dbReference>
<name>A0A2N4TLS4_RALPI</name>
<gene>
    <name evidence="2" type="ORF">C0Q88_19390</name>
</gene>
<keyword evidence="1" id="KW-0472">Membrane</keyword>
<protein>
    <submittedName>
        <fullName evidence="2">DUF3429 domain-containing protein</fullName>
    </submittedName>
</protein>
<feature type="transmembrane region" description="Helical" evidence="1">
    <location>
        <begin position="129"/>
        <end position="149"/>
    </location>
</feature>
<reference evidence="2 3" key="1">
    <citation type="submission" date="2017-12" db="EMBL/GenBank/DDBJ databases">
        <title>Draft genome sequence of Ralstonia pickettii 52.</title>
        <authorList>
            <person name="Zheng B."/>
        </authorList>
    </citation>
    <scope>NUCLEOTIDE SEQUENCE [LARGE SCALE GENOMIC DNA]</scope>
    <source>
        <strain evidence="2 3">52</strain>
    </source>
</reference>